<dbReference type="InterPro" id="IPR000182">
    <property type="entry name" value="GNAT_dom"/>
</dbReference>
<dbReference type="Gene3D" id="2.30.110.10">
    <property type="entry name" value="Electron Transport, Fmn-binding Protein, Chain A"/>
    <property type="match status" value="1"/>
</dbReference>
<dbReference type="Pfam" id="PF12900">
    <property type="entry name" value="Pyridox_ox_2"/>
    <property type="match status" value="1"/>
</dbReference>
<dbReference type="Proteomes" id="UP000587527">
    <property type="component" value="Unassembled WGS sequence"/>
</dbReference>
<dbReference type="PANTHER" id="PTHR43610:SF1">
    <property type="entry name" value="N-ACETYLTRANSFERASE DOMAIN-CONTAINING PROTEIN"/>
    <property type="match status" value="1"/>
</dbReference>
<evidence type="ECO:0000313" key="3">
    <source>
        <dbReference type="Proteomes" id="UP000587527"/>
    </source>
</evidence>
<dbReference type="InterPro" id="IPR016181">
    <property type="entry name" value="Acyl_CoA_acyltransferase"/>
</dbReference>
<comment type="caution">
    <text evidence="2">The sequence shown here is derived from an EMBL/GenBank/DDBJ whole genome shotgun (WGS) entry which is preliminary data.</text>
</comment>
<dbReference type="Pfam" id="PF13302">
    <property type="entry name" value="Acetyltransf_3"/>
    <property type="match status" value="1"/>
</dbReference>
<dbReference type="PANTHER" id="PTHR43610">
    <property type="entry name" value="BLL6696 PROTEIN"/>
    <property type="match status" value="1"/>
</dbReference>
<protein>
    <submittedName>
        <fullName evidence="2">RimJ/RimL family protein N-acetyltransferase/nitroimidazol reductase NimA-like FMN-containing flavoprotein (Pyridoxamine 5'-phosphate oxidase superfamily)</fullName>
    </submittedName>
</protein>
<dbReference type="GO" id="GO:0016747">
    <property type="term" value="F:acyltransferase activity, transferring groups other than amino-acyl groups"/>
    <property type="evidence" value="ECO:0007669"/>
    <property type="project" value="InterPro"/>
</dbReference>
<dbReference type="EMBL" id="JACHMN010000003">
    <property type="protein sequence ID" value="MBB5872323.1"/>
    <property type="molecule type" value="Genomic_DNA"/>
</dbReference>
<gene>
    <name evidence="2" type="ORF">F4553_005757</name>
</gene>
<feature type="domain" description="N-acetyltransferase" evidence="1">
    <location>
        <begin position="226"/>
        <end position="366"/>
    </location>
</feature>
<dbReference type="SUPFAM" id="SSF55729">
    <property type="entry name" value="Acyl-CoA N-acyltransferases (Nat)"/>
    <property type="match status" value="1"/>
</dbReference>
<name>A0A841BZJ4_9ACTN</name>
<organism evidence="2 3">
    <name type="scientific">Allocatelliglobosispora scoriae</name>
    <dbReference type="NCBI Taxonomy" id="643052"/>
    <lineage>
        <taxon>Bacteria</taxon>
        <taxon>Bacillati</taxon>
        <taxon>Actinomycetota</taxon>
        <taxon>Actinomycetes</taxon>
        <taxon>Micromonosporales</taxon>
        <taxon>Micromonosporaceae</taxon>
        <taxon>Allocatelliglobosispora</taxon>
    </lineage>
</organism>
<dbReference type="Gene3D" id="3.40.630.30">
    <property type="match status" value="1"/>
</dbReference>
<dbReference type="InterPro" id="IPR012349">
    <property type="entry name" value="Split_barrel_FMN-bd"/>
</dbReference>
<evidence type="ECO:0000259" key="1">
    <source>
        <dbReference type="Pfam" id="PF13302"/>
    </source>
</evidence>
<dbReference type="RefSeq" id="WP_184841814.1">
    <property type="nucleotide sequence ID" value="NZ_JACHMN010000003.1"/>
</dbReference>
<reference evidence="2 3" key="1">
    <citation type="submission" date="2020-08" db="EMBL/GenBank/DDBJ databases">
        <title>Sequencing the genomes of 1000 actinobacteria strains.</title>
        <authorList>
            <person name="Klenk H.-P."/>
        </authorList>
    </citation>
    <scope>NUCLEOTIDE SEQUENCE [LARGE SCALE GENOMIC DNA]</scope>
    <source>
        <strain evidence="2 3">DSM 45362</strain>
    </source>
</reference>
<dbReference type="AlphaFoldDB" id="A0A841BZJ4"/>
<sequence>MYAKTPRTTSLRERDRMTYGRQAAHDILDEAWHCTVSFVVDGEPRTLPTLFVRVDDAVYVHASTGSRPFLAARLDGIGICFSVTHLDGLVLARSQFHHSANYRSLVAHGVATLVTDEAEKSAVLTALVEKLGTGRAASTRPPDAKELAQTAMLRLPLHEVSVRTREGGVNDEPEDLDLPHWAGVIPLKLTPGQIEPAPGVRAPIPDYLREVPSRWHEAPTLTGEHVILERLTMDHVDGLFAAVGRDDDVWRFLLNATPQTVDEMAQLVADAEVQQLKGARVPFVQRDAVTGEIVGTTSYYGIDQLNRSVNIGITALGQRWWRSGVNTESKLLLLTHAFETLGCVRVQWEAHSHNVRSHTAIERLGATREGTLRRHKKLADGTWRDTAVFGMTADEWPAAREALIGRLLPRPIGEA</sequence>
<dbReference type="SUPFAM" id="SSF50475">
    <property type="entry name" value="FMN-binding split barrel"/>
    <property type="match status" value="1"/>
</dbReference>
<keyword evidence="3" id="KW-1185">Reference proteome</keyword>
<keyword evidence="2" id="KW-0808">Transferase</keyword>
<accession>A0A841BZJ4</accession>
<proteinExistence type="predicted"/>
<evidence type="ECO:0000313" key="2">
    <source>
        <dbReference type="EMBL" id="MBB5872323.1"/>
    </source>
</evidence>
<dbReference type="InterPro" id="IPR024747">
    <property type="entry name" value="Pyridox_Oxase-rel"/>
</dbReference>